<feature type="transmembrane region" description="Helical" evidence="5">
    <location>
        <begin position="432"/>
        <end position="457"/>
    </location>
</feature>
<dbReference type="InterPro" id="IPR011016">
    <property type="entry name" value="Znf_RING-CH"/>
</dbReference>
<reference evidence="8 9" key="1">
    <citation type="submission" date="2025-04" db="UniProtKB">
        <authorList>
            <consortium name="RefSeq"/>
        </authorList>
    </citation>
    <scope>IDENTIFICATION</scope>
    <source>
        <strain evidence="8 9">OHB3-1</strain>
    </source>
</reference>
<keyword evidence="5" id="KW-1133">Transmembrane helix</keyword>
<dbReference type="Pfam" id="PF12906">
    <property type="entry name" value="RINGv"/>
    <property type="match status" value="1"/>
</dbReference>
<keyword evidence="5" id="KW-0472">Membrane</keyword>
<keyword evidence="3" id="KW-0862">Zinc</keyword>
<feature type="region of interest" description="Disordered" evidence="4">
    <location>
        <begin position="103"/>
        <end position="137"/>
    </location>
</feature>
<evidence type="ECO:0000313" key="8">
    <source>
        <dbReference type="RefSeq" id="XP_022138678.1"/>
    </source>
</evidence>
<dbReference type="RefSeq" id="XP_022138678.1">
    <property type="nucleotide sequence ID" value="XM_022282986.1"/>
</dbReference>
<dbReference type="Gene3D" id="3.30.40.10">
    <property type="entry name" value="Zinc/RING finger domain, C3HC4 (zinc finger)"/>
    <property type="match status" value="1"/>
</dbReference>
<dbReference type="SUPFAM" id="SSF57850">
    <property type="entry name" value="RING/U-box"/>
    <property type="match status" value="1"/>
</dbReference>
<evidence type="ECO:0000256" key="3">
    <source>
        <dbReference type="ARBA" id="ARBA00022833"/>
    </source>
</evidence>
<evidence type="ECO:0000256" key="4">
    <source>
        <dbReference type="SAM" id="MobiDB-lite"/>
    </source>
</evidence>
<keyword evidence="1" id="KW-0479">Metal-binding</keyword>
<dbReference type="AlphaFoldDB" id="A0A6J1CAF1"/>
<keyword evidence="5" id="KW-0812">Transmembrane</keyword>
<dbReference type="PROSITE" id="PS51292">
    <property type="entry name" value="ZF_RING_CH"/>
    <property type="match status" value="1"/>
</dbReference>
<dbReference type="InterPro" id="IPR013083">
    <property type="entry name" value="Znf_RING/FYVE/PHD"/>
</dbReference>
<dbReference type="GO" id="GO:0008270">
    <property type="term" value="F:zinc ion binding"/>
    <property type="evidence" value="ECO:0007669"/>
    <property type="project" value="UniProtKB-KW"/>
</dbReference>
<evidence type="ECO:0000259" key="6">
    <source>
        <dbReference type="PROSITE" id="PS51292"/>
    </source>
</evidence>
<gene>
    <name evidence="8 9" type="primary">LOC111009778</name>
</gene>
<feature type="compositionally biased region" description="Polar residues" evidence="4">
    <location>
        <begin position="523"/>
        <end position="533"/>
    </location>
</feature>
<dbReference type="KEGG" id="mcha:111009778"/>
<feature type="compositionally biased region" description="Low complexity" evidence="4">
    <location>
        <begin position="68"/>
        <end position="77"/>
    </location>
</feature>
<name>A0A6J1CAF1_MOMCH</name>
<feature type="region of interest" description="Disordered" evidence="4">
    <location>
        <begin position="468"/>
        <end position="533"/>
    </location>
</feature>
<proteinExistence type="predicted"/>
<evidence type="ECO:0000256" key="5">
    <source>
        <dbReference type="SAM" id="Phobius"/>
    </source>
</evidence>
<evidence type="ECO:0000313" key="7">
    <source>
        <dbReference type="Proteomes" id="UP000504603"/>
    </source>
</evidence>
<protein>
    <submittedName>
        <fullName evidence="8 9">Uncharacterized protein LOC111009778</fullName>
    </submittedName>
</protein>
<feature type="compositionally biased region" description="Polar residues" evidence="4">
    <location>
        <begin position="468"/>
        <end position="484"/>
    </location>
</feature>
<sequence>MEDVVARLQGAEESTSVSLDHPEKHVQEEEVIETSLLQQSRRPNISSLQVPVRTLESTSSTFLRLDSDNSSTSSASSIRGGLPPKPNSVKIKSSARSLLAQRSFGAKNSLPDGEMTVPILPERPPSNGRSDKPTPSRSFSLNKFLFASSTKVAHSLPATPTSNPDIDRLKATNVECHTNFPKIEIKQHIARSLSAPLNAKSKVLRRLDSVGLIRIVSAGPRFAGTGDASDSQTKEIESEAAGDDIPEDEAVCRICLIELVEGGDTFKLECSCKGDLALAHKECAIKWFSIKGNKICDICKRDVENLPVTLLKLHNTCPVTRRPPVTSQQRRPPITSQQREANRYRVWQDMSVLGLVSMLAYFCFLEQLLVPDMGPRALAISFPFSCALGLLSSMVSSTMVSRGYIWAYACFQFAIVILFAHVFYAILNVNAILAVFLSALTGFGLAIGINSLLVEYLKWRRGRQLRSADQQMNVRSRPEVQQQPHNDHSHQQHEQRLQEERHQRHSQQQHLNMESQESHRSVRNNTDSETTAH</sequence>
<dbReference type="PANTHER" id="PTHR46158:SF2">
    <property type="entry name" value="OS02G0165000 PROTEIN"/>
    <property type="match status" value="1"/>
</dbReference>
<organism evidence="7 9">
    <name type="scientific">Momordica charantia</name>
    <name type="common">Bitter gourd</name>
    <name type="synonym">Balsam pear</name>
    <dbReference type="NCBI Taxonomy" id="3673"/>
    <lineage>
        <taxon>Eukaryota</taxon>
        <taxon>Viridiplantae</taxon>
        <taxon>Streptophyta</taxon>
        <taxon>Embryophyta</taxon>
        <taxon>Tracheophyta</taxon>
        <taxon>Spermatophyta</taxon>
        <taxon>Magnoliopsida</taxon>
        <taxon>eudicotyledons</taxon>
        <taxon>Gunneridae</taxon>
        <taxon>Pentapetalae</taxon>
        <taxon>rosids</taxon>
        <taxon>fabids</taxon>
        <taxon>Cucurbitales</taxon>
        <taxon>Cucurbitaceae</taxon>
        <taxon>Momordiceae</taxon>
        <taxon>Momordica</taxon>
    </lineage>
</organism>
<dbReference type="SMART" id="SM00744">
    <property type="entry name" value="RINGv"/>
    <property type="match status" value="1"/>
</dbReference>
<evidence type="ECO:0000256" key="1">
    <source>
        <dbReference type="ARBA" id="ARBA00022723"/>
    </source>
</evidence>
<dbReference type="PANTHER" id="PTHR46158">
    <property type="entry name" value="OS02G0165000 PROTEIN"/>
    <property type="match status" value="1"/>
</dbReference>
<accession>A0A6J1CAF1</accession>
<dbReference type="CDD" id="cd16495">
    <property type="entry name" value="RING_CH-C4HC3_MARCH"/>
    <property type="match status" value="1"/>
</dbReference>
<evidence type="ECO:0000256" key="2">
    <source>
        <dbReference type="ARBA" id="ARBA00022771"/>
    </source>
</evidence>
<keyword evidence="2" id="KW-0863">Zinc-finger</keyword>
<feature type="region of interest" description="Disordered" evidence="4">
    <location>
        <begin position="1"/>
        <end position="27"/>
    </location>
</feature>
<evidence type="ECO:0000313" key="9">
    <source>
        <dbReference type="RefSeq" id="XP_022138686.1"/>
    </source>
</evidence>
<feature type="compositionally biased region" description="Basic and acidic residues" evidence="4">
    <location>
        <begin position="485"/>
        <end position="502"/>
    </location>
</feature>
<keyword evidence="7" id="KW-1185">Reference proteome</keyword>
<dbReference type="Proteomes" id="UP000504603">
    <property type="component" value="Unplaced"/>
</dbReference>
<feature type="transmembrane region" description="Helical" evidence="5">
    <location>
        <begin position="405"/>
        <end position="426"/>
    </location>
</feature>
<feature type="region of interest" description="Disordered" evidence="4">
    <location>
        <begin position="64"/>
        <end position="89"/>
    </location>
</feature>
<dbReference type="OrthoDB" id="435038at2759"/>
<dbReference type="GeneID" id="111009778"/>
<feature type="transmembrane region" description="Helical" evidence="5">
    <location>
        <begin position="352"/>
        <end position="370"/>
    </location>
</feature>
<feature type="transmembrane region" description="Helical" evidence="5">
    <location>
        <begin position="376"/>
        <end position="393"/>
    </location>
</feature>
<dbReference type="RefSeq" id="XP_022138686.1">
    <property type="nucleotide sequence ID" value="XM_022282994.1"/>
</dbReference>
<feature type="domain" description="RING-CH-type" evidence="6">
    <location>
        <begin position="244"/>
        <end position="306"/>
    </location>
</feature>